<dbReference type="EMBL" id="JAABOO010000003">
    <property type="protein sequence ID" value="NER14207.1"/>
    <property type="molecule type" value="Genomic_DNA"/>
</dbReference>
<dbReference type="InterPro" id="IPR007110">
    <property type="entry name" value="Ig-like_dom"/>
</dbReference>
<dbReference type="RefSeq" id="WP_163607501.1">
    <property type="nucleotide sequence ID" value="NZ_JAABOO010000003.1"/>
</dbReference>
<evidence type="ECO:0000256" key="3">
    <source>
        <dbReference type="SAM" id="SignalP"/>
    </source>
</evidence>
<feature type="domain" description="Ig-like" evidence="4">
    <location>
        <begin position="459"/>
        <end position="567"/>
    </location>
</feature>
<keyword evidence="2" id="KW-0325">Glycoprotein</keyword>
<evidence type="ECO:0000256" key="1">
    <source>
        <dbReference type="ARBA" id="ARBA00022729"/>
    </source>
</evidence>
<dbReference type="Gene3D" id="2.60.40.10">
    <property type="entry name" value="Immunoglobulins"/>
    <property type="match status" value="4"/>
</dbReference>
<protein>
    <submittedName>
        <fullName evidence="5">Gliding motility-associated C-terminal domain-containing protein</fullName>
    </submittedName>
</protein>
<feature type="signal peptide" evidence="3">
    <location>
        <begin position="1"/>
        <end position="24"/>
    </location>
</feature>
<sequence length="732" mass="79946">MNTRSITHIRLLMLCIVLFSGVFAAHTQTLRKPTPQFTSPCASSGFNTFQVNFTWETPLVNSDNQFILELSDANGSFSSPTQLASVNNQNTTLDFDFNFSFPTSTRGENYRVRVRSTSPALTSPVSDPFPAYYQNVTQNLIINGFNATEVVCDGSFVTLSVDNFPGEPSYRWFKNRNITPMPGETGPTLQVTDEGFYYVEVDYGDFCSFSTASNEVEVIMATPVGIAINGPSNVELCPGFAYQLTANVDDPSLIYRWFKDGTLLNVPPGYQPTLSVDPSDPAGTYTLEIESGGGCRETAAPVVITVPSINVSISPSVTTLLLPGDNVIFTVTTTADTPSYAWYRDGVLLSGENSDTLIASGPGTYQAEVTQGVGCAVVERSPEIDVELPQSFNMTISTLESYTDCENSAVTLVIEKIEAVTSTNQLIDVTAQLQGSFTYQWEKDGTDLSGENNDHMSLPDASLNGKYVLKADLGAFHVVSNEFDVRMTFSQQDPVIQSDDVVSCDGGSDITITSDFTDPGYTYTWFRNGTALASETSPTLTINLTGTYRLEVAAFGCTVTSNEIIINPFEDSIVTVDAPENIVIQEGSLRIITASGADSYRWFNEENVEISSAASVTLSEEGQYVLRASVGNCEVIKTFTVMFNDNFAVPNVISPNSDGINDLWVIPNRYAFNPDVQVFIYGASGETIFATSSYQNNWPESNLSYPVNKPVFYYKIVRGKEILKQGTITLIR</sequence>
<proteinExistence type="predicted"/>
<dbReference type="Proteomes" id="UP000468581">
    <property type="component" value="Unassembled WGS sequence"/>
</dbReference>
<dbReference type="PROSITE" id="PS50835">
    <property type="entry name" value="IG_LIKE"/>
    <property type="match status" value="2"/>
</dbReference>
<dbReference type="InterPro" id="IPR050831">
    <property type="entry name" value="CEA_cell_adhesion"/>
</dbReference>
<evidence type="ECO:0000256" key="2">
    <source>
        <dbReference type="ARBA" id="ARBA00023180"/>
    </source>
</evidence>
<evidence type="ECO:0000313" key="6">
    <source>
        <dbReference type="Proteomes" id="UP000468581"/>
    </source>
</evidence>
<reference evidence="5 6" key="1">
    <citation type="submission" date="2020-01" db="EMBL/GenBank/DDBJ databases">
        <title>Leptobacterium flavescens.</title>
        <authorList>
            <person name="Wang G."/>
        </authorList>
    </citation>
    <scope>NUCLEOTIDE SEQUENCE [LARGE SCALE GENOMIC DNA]</scope>
    <source>
        <strain evidence="5 6">KCTC 22160</strain>
    </source>
</reference>
<dbReference type="Pfam" id="PF13585">
    <property type="entry name" value="CHU_C"/>
    <property type="match status" value="1"/>
</dbReference>
<dbReference type="PANTHER" id="PTHR44427">
    <property type="entry name" value="CARCINOEMBRYONIC ANTIGEN-RELATED CELL ADHESION MOLECULE 19"/>
    <property type="match status" value="1"/>
</dbReference>
<accession>A0A6P0UMG5</accession>
<dbReference type="InterPro" id="IPR013783">
    <property type="entry name" value="Ig-like_fold"/>
</dbReference>
<gene>
    <name evidence="5" type="ORF">GWK08_12205</name>
</gene>
<name>A0A6P0UMG5_9FLAO</name>
<dbReference type="InterPro" id="IPR036179">
    <property type="entry name" value="Ig-like_dom_sf"/>
</dbReference>
<keyword evidence="1 3" id="KW-0732">Signal</keyword>
<dbReference type="PANTHER" id="PTHR44427:SF5">
    <property type="entry name" value="V-SET AND IMMUNOGLOBULIN DOMAIN-CONTAINING PROTEIN 10-LIKE"/>
    <property type="match status" value="1"/>
</dbReference>
<evidence type="ECO:0000259" key="4">
    <source>
        <dbReference type="PROSITE" id="PS50835"/>
    </source>
</evidence>
<organism evidence="5 6">
    <name type="scientific">Leptobacterium flavescens</name>
    <dbReference type="NCBI Taxonomy" id="472055"/>
    <lineage>
        <taxon>Bacteria</taxon>
        <taxon>Pseudomonadati</taxon>
        <taxon>Bacteroidota</taxon>
        <taxon>Flavobacteriia</taxon>
        <taxon>Flavobacteriales</taxon>
        <taxon>Flavobacteriaceae</taxon>
        <taxon>Leptobacterium</taxon>
    </lineage>
</organism>
<feature type="chain" id="PRO_5027019411" evidence="3">
    <location>
        <begin position="25"/>
        <end position="732"/>
    </location>
</feature>
<dbReference type="SUPFAM" id="SSF48726">
    <property type="entry name" value="Immunoglobulin"/>
    <property type="match status" value="2"/>
</dbReference>
<keyword evidence="6" id="KW-1185">Reference proteome</keyword>
<dbReference type="AlphaFoldDB" id="A0A6P0UMG5"/>
<comment type="caution">
    <text evidence="5">The sequence shown here is derived from an EMBL/GenBank/DDBJ whole genome shotgun (WGS) entry which is preliminary data.</text>
</comment>
<feature type="domain" description="Ig-like" evidence="4">
    <location>
        <begin position="130"/>
        <end position="219"/>
    </location>
</feature>
<evidence type="ECO:0000313" key="5">
    <source>
        <dbReference type="EMBL" id="NER14207.1"/>
    </source>
</evidence>